<evidence type="ECO:0000313" key="1">
    <source>
        <dbReference type="EMBL" id="QDS86892.1"/>
    </source>
</evidence>
<dbReference type="AlphaFoldDB" id="A0A517LW94"/>
<gene>
    <name evidence="1" type="ORF">EC9_10670</name>
</gene>
<reference evidence="1 2" key="1">
    <citation type="submission" date="2019-02" db="EMBL/GenBank/DDBJ databases">
        <title>Deep-cultivation of Planctomycetes and their phenomic and genomic characterization uncovers novel biology.</title>
        <authorList>
            <person name="Wiegand S."/>
            <person name="Jogler M."/>
            <person name="Boedeker C."/>
            <person name="Pinto D."/>
            <person name="Vollmers J."/>
            <person name="Rivas-Marin E."/>
            <person name="Kohn T."/>
            <person name="Peeters S.H."/>
            <person name="Heuer A."/>
            <person name="Rast P."/>
            <person name="Oberbeckmann S."/>
            <person name="Bunk B."/>
            <person name="Jeske O."/>
            <person name="Meyerdierks A."/>
            <person name="Storesund J.E."/>
            <person name="Kallscheuer N."/>
            <person name="Luecker S."/>
            <person name="Lage O.M."/>
            <person name="Pohl T."/>
            <person name="Merkel B.J."/>
            <person name="Hornburger P."/>
            <person name="Mueller R.-W."/>
            <person name="Bruemmer F."/>
            <person name="Labrenz M."/>
            <person name="Spormann A.M."/>
            <person name="Op den Camp H."/>
            <person name="Overmann J."/>
            <person name="Amann R."/>
            <person name="Jetten M.S.M."/>
            <person name="Mascher T."/>
            <person name="Medema M.H."/>
            <person name="Devos D.P."/>
            <person name="Kaster A.-K."/>
            <person name="Ovreas L."/>
            <person name="Rohde M."/>
            <person name="Galperin M.Y."/>
            <person name="Jogler C."/>
        </authorList>
    </citation>
    <scope>NUCLEOTIDE SEQUENCE [LARGE SCALE GENOMIC DNA]</scope>
    <source>
        <strain evidence="1 2">EC9</strain>
    </source>
</reference>
<dbReference type="RefSeq" id="WP_145342902.1">
    <property type="nucleotide sequence ID" value="NZ_CP036261.1"/>
</dbReference>
<evidence type="ECO:0008006" key="3">
    <source>
        <dbReference type="Google" id="ProtNLM"/>
    </source>
</evidence>
<proteinExistence type="predicted"/>
<accession>A0A517LW94</accession>
<dbReference type="Proteomes" id="UP000319557">
    <property type="component" value="Chromosome"/>
</dbReference>
<keyword evidence="2" id="KW-1185">Reference proteome</keyword>
<protein>
    <recommendedName>
        <fullName evidence="3">Gamma-glutamylcyclotransferase AIG2-like domain-containing protein</fullName>
    </recommendedName>
</protein>
<organism evidence="1 2">
    <name type="scientific">Rosistilla ulvae</name>
    <dbReference type="NCBI Taxonomy" id="1930277"/>
    <lineage>
        <taxon>Bacteria</taxon>
        <taxon>Pseudomonadati</taxon>
        <taxon>Planctomycetota</taxon>
        <taxon>Planctomycetia</taxon>
        <taxon>Pirellulales</taxon>
        <taxon>Pirellulaceae</taxon>
        <taxon>Rosistilla</taxon>
    </lineage>
</organism>
<dbReference type="KEGG" id="ruv:EC9_10670"/>
<name>A0A517LW94_9BACT</name>
<dbReference type="EMBL" id="CP036261">
    <property type="protein sequence ID" value="QDS86892.1"/>
    <property type="molecule type" value="Genomic_DNA"/>
</dbReference>
<dbReference type="OrthoDB" id="271594at2"/>
<sequence>MFIDRFAAASGEAICRLPLGDPWEVAEEHFYPWNTIDIVPDSPVRLPLVGYGSLMNRSSARRTLSEQCVSSARPVLVMGARRVYEYVMSPRGRQIYGEQEAEGRFGVLNARSSNDSNDWFNGIQYELDAVDIMALVERESAYDLLPAWTILWDAMDSAPQIGYFLSCRTETHEGRQLLDSQLLPHPNYHAICEEGCRDVSPDFLTAFHRSTWVREARMIDAAKTLARTPATTPPASRG</sequence>
<evidence type="ECO:0000313" key="2">
    <source>
        <dbReference type="Proteomes" id="UP000319557"/>
    </source>
</evidence>